<evidence type="ECO:0000256" key="8">
    <source>
        <dbReference type="ARBA" id="ARBA00022989"/>
    </source>
</evidence>
<feature type="transmembrane region" description="Helical" evidence="11">
    <location>
        <begin position="73"/>
        <end position="95"/>
    </location>
</feature>
<accession>A0A0D2AF42</accession>
<dbReference type="GO" id="GO:0031965">
    <property type="term" value="C:nuclear membrane"/>
    <property type="evidence" value="ECO:0007669"/>
    <property type="project" value="UniProtKB-SubCell"/>
</dbReference>
<keyword evidence="14" id="KW-1185">Reference proteome</keyword>
<comment type="subunit">
    <text evidence="4 11">Heterodimer with ALG13 to form a functional enzyme.</text>
</comment>
<protein>
    <recommendedName>
        <fullName evidence="5 11">UDP-N-acetylglucosamine transferase subunit ALG14</fullName>
    </recommendedName>
    <alternativeName>
        <fullName evidence="10 11">Asparagine-linked glycosylation protein 14</fullName>
    </alternativeName>
</protein>
<evidence type="ECO:0000256" key="11">
    <source>
        <dbReference type="RuleBase" id="RU362127"/>
    </source>
</evidence>
<comment type="caution">
    <text evidence="11">Lacks conserved residue(s) required for the propagation of feature annotation.</text>
</comment>
<comment type="subcellular location">
    <subcellularLocation>
        <location evidence="1 11">Endoplasmic reticulum membrane</location>
        <topology evidence="1 11">Single-pass membrane protein</topology>
    </subcellularLocation>
    <subcellularLocation>
        <location evidence="2">Nucleus membrane</location>
        <topology evidence="2">Single-pass membrane protein</topology>
    </subcellularLocation>
</comment>
<evidence type="ECO:0000313" key="14">
    <source>
        <dbReference type="Proteomes" id="UP000053259"/>
    </source>
</evidence>
<evidence type="ECO:0000256" key="2">
    <source>
        <dbReference type="ARBA" id="ARBA00004590"/>
    </source>
</evidence>
<evidence type="ECO:0000256" key="10">
    <source>
        <dbReference type="ARBA" id="ARBA00032062"/>
    </source>
</evidence>
<dbReference type="Gene3D" id="3.40.50.2000">
    <property type="entry name" value="Glycogen Phosphorylase B"/>
    <property type="match status" value="1"/>
</dbReference>
<dbReference type="PANTHER" id="PTHR12154">
    <property type="entry name" value="GLYCOSYL TRANSFERASE-RELATED"/>
    <property type="match status" value="1"/>
</dbReference>
<evidence type="ECO:0000256" key="1">
    <source>
        <dbReference type="ARBA" id="ARBA00004389"/>
    </source>
</evidence>
<evidence type="ECO:0000256" key="4">
    <source>
        <dbReference type="ARBA" id="ARBA00011335"/>
    </source>
</evidence>
<dbReference type="Pfam" id="PF08660">
    <property type="entry name" value="Alg14"/>
    <property type="match status" value="1"/>
</dbReference>
<evidence type="ECO:0000256" key="6">
    <source>
        <dbReference type="ARBA" id="ARBA00022692"/>
    </source>
</evidence>
<keyword evidence="9 11" id="KW-0472">Membrane</keyword>
<organism evidence="13 14">
    <name type="scientific">Verruconis gallopava</name>
    <dbReference type="NCBI Taxonomy" id="253628"/>
    <lineage>
        <taxon>Eukaryota</taxon>
        <taxon>Fungi</taxon>
        <taxon>Dikarya</taxon>
        <taxon>Ascomycota</taxon>
        <taxon>Pezizomycotina</taxon>
        <taxon>Dothideomycetes</taxon>
        <taxon>Pleosporomycetidae</taxon>
        <taxon>Venturiales</taxon>
        <taxon>Sympoventuriaceae</taxon>
        <taxon>Verruconis</taxon>
    </lineage>
</organism>
<keyword evidence="7 11" id="KW-0256">Endoplasmic reticulum</keyword>
<dbReference type="PANTHER" id="PTHR12154:SF4">
    <property type="entry name" value="UDP-N-ACETYLGLUCOSAMINE TRANSFERASE SUBUNIT ALG14 HOMOLOG"/>
    <property type="match status" value="1"/>
</dbReference>
<dbReference type="GO" id="GO:0043541">
    <property type="term" value="C:UDP-N-acetylglucosamine transferase complex"/>
    <property type="evidence" value="ECO:0007669"/>
    <property type="project" value="TreeGrafter"/>
</dbReference>
<dbReference type="InParanoid" id="A0A0D2AF42"/>
<evidence type="ECO:0000313" key="13">
    <source>
        <dbReference type="EMBL" id="KIW05085.1"/>
    </source>
</evidence>
<dbReference type="GO" id="GO:0004577">
    <property type="term" value="F:N-acetylglucosaminyldiphosphodolichol N-acetylglucosaminyltransferase activity"/>
    <property type="evidence" value="ECO:0007669"/>
    <property type="project" value="TreeGrafter"/>
</dbReference>
<dbReference type="VEuPathDB" id="FungiDB:PV09_03644"/>
<reference evidence="13 14" key="1">
    <citation type="submission" date="2015-01" db="EMBL/GenBank/DDBJ databases">
        <title>The Genome Sequence of Ochroconis gallopava CBS43764.</title>
        <authorList>
            <consortium name="The Broad Institute Genomics Platform"/>
            <person name="Cuomo C."/>
            <person name="de Hoog S."/>
            <person name="Gorbushina A."/>
            <person name="Stielow B."/>
            <person name="Teixiera M."/>
            <person name="Abouelleil A."/>
            <person name="Chapman S.B."/>
            <person name="Priest M."/>
            <person name="Young S.K."/>
            <person name="Wortman J."/>
            <person name="Nusbaum C."/>
            <person name="Birren B."/>
        </authorList>
    </citation>
    <scope>NUCLEOTIDE SEQUENCE [LARGE SCALE GENOMIC DNA]</scope>
    <source>
        <strain evidence="13 14">CBS 43764</strain>
    </source>
</reference>
<keyword evidence="6 11" id="KW-0812">Transmembrane</keyword>
<evidence type="ECO:0000256" key="9">
    <source>
        <dbReference type="ARBA" id="ARBA00023136"/>
    </source>
</evidence>
<dbReference type="OrthoDB" id="17098at2759"/>
<proteinExistence type="inferred from homology"/>
<evidence type="ECO:0000256" key="7">
    <source>
        <dbReference type="ARBA" id="ARBA00022824"/>
    </source>
</evidence>
<gene>
    <name evidence="11" type="primary">ALG14</name>
    <name evidence="13" type="ORF">PV09_03644</name>
</gene>
<keyword evidence="8 11" id="KW-1133">Transmembrane helix</keyword>
<dbReference type="Proteomes" id="UP000053259">
    <property type="component" value="Unassembled WGS sequence"/>
</dbReference>
<sequence length="278" mass="30438">MLRPVLAATILTGLIGVVVAVAARLKSILPPNRAQPGRRRSPSFSPSSNVKAHPSRRLERASLDDALFDSPTYLYQHFMVVLGSGGHTAEMLLMLRTVALSKWRKRSWVVSSGDEFSASLATEFEAELQCPGSCSFDIVKLPRARKVHQSIFTTPFTSLVCLWTSLSMLSRDAPDIILTNGPGTGVIVVFASILLRFFGVDGSHRTRCVYVESLARCKTLSLSGRLLKMFVDRFLVQWPELGGGRAEFKGCLALDAAIAIGMNGIGDTEFVPLMEFLF</sequence>
<dbReference type="AlphaFoldDB" id="A0A0D2AF42"/>
<dbReference type="FunCoup" id="A0A0D2AF42">
    <property type="interactions" value="295"/>
</dbReference>
<feature type="region of interest" description="Disordered" evidence="12">
    <location>
        <begin position="31"/>
        <end position="55"/>
    </location>
</feature>
<comment type="similarity">
    <text evidence="3 11">Belongs to the ALG14 family.</text>
</comment>
<feature type="transmembrane region" description="Helical" evidence="11">
    <location>
        <begin position="150"/>
        <end position="170"/>
    </location>
</feature>
<dbReference type="STRING" id="253628.A0A0D2AF42"/>
<evidence type="ECO:0000256" key="3">
    <source>
        <dbReference type="ARBA" id="ARBA00009731"/>
    </source>
</evidence>
<dbReference type="RefSeq" id="XP_016214954.1">
    <property type="nucleotide sequence ID" value="XM_016356865.1"/>
</dbReference>
<dbReference type="EMBL" id="KN847538">
    <property type="protein sequence ID" value="KIW05085.1"/>
    <property type="molecule type" value="Genomic_DNA"/>
</dbReference>
<evidence type="ECO:0000256" key="12">
    <source>
        <dbReference type="SAM" id="MobiDB-lite"/>
    </source>
</evidence>
<comment type="function">
    <text evidence="11">Involved in protein N-glycosylation. Essential for the second step of the dolichol-linked oligosaccharide pathway. Anchors the catalytic subunit ALG13 to the ER.</text>
</comment>
<name>A0A0D2AF42_9PEZI</name>
<dbReference type="GO" id="GO:0006488">
    <property type="term" value="P:dolichol-linked oligosaccharide biosynthetic process"/>
    <property type="evidence" value="ECO:0007669"/>
    <property type="project" value="InterPro"/>
</dbReference>
<feature type="transmembrane region" description="Helical" evidence="11">
    <location>
        <begin position="176"/>
        <end position="198"/>
    </location>
</feature>
<dbReference type="GeneID" id="27311617"/>
<evidence type="ECO:0000256" key="5">
    <source>
        <dbReference type="ARBA" id="ARBA00017467"/>
    </source>
</evidence>
<dbReference type="HOGENOM" id="CLU_064541_1_0_1"/>
<dbReference type="InterPro" id="IPR013969">
    <property type="entry name" value="Oligosacch_biosynth_Alg14"/>
</dbReference>